<gene>
    <name evidence="8" type="ORF">HRJ53_27125</name>
</gene>
<keyword evidence="5" id="KW-0411">Iron-sulfur</keyword>
<proteinExistence type="predicted"/>
<dbReference type="GO" id="GO:0046872">
    <property type="term" value="F:metal ion binding"/>
    <property type="evidence" value="ECO:0007669"/>
    <property type="project" value="UniProtKB-KW"/>
</dbReference>
<evidence type="ECO:0000313" key="9">
    <source>
        <dbReference type="Proteomes" id="UP000567293"/>
    </source>
</evidence>
<dbReference type="AlphaFoldDB" id="A0A7V8T013"/>
<organism evidence="8 9">
    <name type="scientific">Candidatus Acidiferrum panamense</name>
    <dbReference type="NCBI Taxonomy" id="2741543"/>
    <lineage>
        <taxon>Bacteria</taxon>
        <taxon>Pseudomonadati</taxon>
        <taxon>Acidobacteriota</taxon>
        <taxon>Terriglobia</taxon>
        <taxon>Candidatus Acidiferrales</taxon>
        <taxon>Candidatus Acidiferrum</taxon>
    </lineage>
</organism>
<keyword evidence="6" id="KW-1133">Transmembrane helix</keyword>
<evidence type="ECO:0000256" key="3">
    <source>
        <dbReference type="ARBA" id="ARBA00023002"/>
    </source>
</evidence>
<keyword evidence="6" id="KW-0812">Transmembrane</keyword>
<keyword evidence="4" id="KW-0408">Iron</keyword>
<dbReference type="PROSITE" id="PS00198">
    <property type="entry name" value="4FE4S_FER_1"/>
    <property type="match status" value="1"/>
</dbReference>
<feature type="domain" description="4Fe-4S ferredoxin-type" evidence="7">
    <location>
        <begin position="49"/>
        <end position="79"/>
    </location>
</feature>
<evidence type="ECO:0000256" key="4">
    <source>
        <dbReference type="ARBA" id="ARBA00023004"/>
    </source>
</evidence>
<keyword evidence="1" id="KW-0285">Flavoprotein</keyword>
<evidence type="ECO:0000256" key="6">
    <source>
        <dbReference type="SAM" id="Phobius"/>
    </source>
</evidence>
<dbReference type="InterPro" id="IPR017900">
    <property type="entry name" value="4Fe4S_Fe_S_CS"/>
</dbReference>
<dbReference type="InterPro" id="IPR017896">
    <property type="entry name" value="4Fe4S_Fe-S-bd"/>
</dbReference>
<protein>
    <submittedName>
        <fullName evidence="8">NAD(P)-binding domain-containing protein</fullName>
    </submittedName>
</protein>
<dbReference type="PRINTS" id="PR00368">
    <property type="entry name" value="FADPNR"/>
</dbReference>
<dbReference type="GO" id="GO:0016491">
    <property type="term" value="F:oxidoreductase activity"/>
    <property type="evidence" value="ECO:0007669"/>
    <property type="project" value="UniProtKB-KW"/>
</dbReference>
<evidence type="ECO:0000256" key="2">
    <source>
        <dbReference type="ARBA" id="ARBA00022723"/>
    </source>
</evidence>
<keyword evidence="3" id="KW-0560">Oxidoreductase</keyword>
<dbReference type="PANTHER" id="PTHR48105">
    <property type="entry name" value="THIOREDOXIN REDUCTASE 1-RELATED-RELATED"/>
    <property type="match status" value="1"/>
</dbReference>
<feature type="transmembrane region" description="Helical" evidence="6">
    <location>
        <begin position="6"/>
        <end position="23"/>
    </location>
</feature>
<dbReference type="Gene3D" id="3.50.50.60">
    <property type="entry name" value="FAD/NAD(P)-binding domain"/>
    <property type="match status" value="2"/>
</dbReference>
<dbReference type="InterPro" id="IPR036188">
    <property type="entry name" value="FAD/NAD-bd_sf"/>
</dbReference>
<dbReference type="PROSITE" id="PS51379">
    <property type="entry name" value="4FE4S_FER_2"/>
    <property type="match status" value="2"/>
</dbReference>
<feature type="domain" description="4Fe-4S ferredoxin-type" evidence="7">
    <location>
        <begin position="80"/>
        <end position="109"/>
    </location>
</feature>
<keyword evidence="6" id="KW-0472">Membrane</keyword>
<dbReference type="SUPFAM" id="SSF54862">
    <property type="entry name" value="4Fe-4S ferredoxins"/>
    <property type="match status" value="1"/>
</dbReference>
<reference evidence="8" key="1">
    <citation type="submission" date="2020-06" db="EMBL/GenBank/DDBJ databases">
        <title>Legume-microbial interactions unlock mineral nutrients during tropical forest succession.</title>
        <authorList>
            <person name="Epihov D.Z."/>
        </authorList>
    </citation>
    <scope>NUCLEOTIDE SEQUENCE [LARGE SCALE GENOMIC DNA]</scope>
    <source>
        <strain evidence="8">Pan2503</strain>
    </source>
</reference>
<dbReference type="GO" id="GO:0051536">
    <property type="term" value="F:iron-sulfur cluster binding"/>
    <property type="evidence" value="ECO:0007669"/>
    <property type="project" value="UniProtKB-KW"/>
</dbReference>
<sequence length="463" mass="49991">MDNTFAFLIAAGIILFFLLNYLRKEKKIAAKAREAAEKGKLFSEGPQSQHPHIDANYCIGCAACTMVCPEGDVLAMLGGKAVIVYGYKCIGHSLCAEVCPVGAITMVMASPSMGANMPYLTPECETSIKNMFIVGELGGLALIKNAINQGRDCIDTIVQRAASRGAPRPSPGIYDVLIVGAGPAGLSASLRAIEKRLQYITIDEGEVGGTVAKYPRQKLVMTSPVEFPMHGKFKKTELSKEDLMAFWKRVGERADFKARLGEKVEDVKKEQDGIFTVSTPKGKYRARNVVLALGKSGSPRKLGVKGEQLPKVMYRLIEADHYVHKKILVVGGGDSAVEAAMGLGHQVGNDVTLSYRKEGFSRIKERNAQRIQEAIRKGKVKAVFNSNPVEIKQDSVVLDVNGKQQEIPNDYVWIFAGGEPPTAFLKKIGVGFGAQDLTATGSTEVQQARQTGQAGQGVAALSR</sequence>
<dbReference type="Pfam" id="PF13738">
    <property type="entry name" value="Pyr_redox_3"/>
    <property type="match status" value="1"/>
</dbReference>
<keyword evidence="9" id="KW-1185">Reference proteome</keyword>
<dbReference type="PRINTS" id="PR00469">
    <property type="entry name" value="PNDRDTASEII"/>
</dbReference>
<name>A0A7V8T013_9BACT</name>
<evidence type="ECO:0000259" key="7">
    <source>
        <dbReference type="PROSITE" id="PS51379"/>
    </source>
</evidence>
<dbReference type="SUPFAM" id="SSF51905">
    <property type="entry name" value="FAD/NAD(P)-binding domain"/>
    <property type="match status" value="1"/>
</dbReference>
<accession>A0A7V8T013</accession>
<keyword evidence="2" id="KW-0479">Metal-binding</keyword>
<evidence type="ECO:0000313" key="8">
    <source>
        <dbReference type="EMBL" id="MBA0088678.1"/>
    </source>
</evidence>
<dbReference type="EMBL" id="JACDQQ010002626">
    <property type="protein sequence ID" value="MBA0088678.1"/>
    <property type="molecule type" value="Genomic_DNA"/>
</dbReference>
<dbReference type="InterPro" id="IPR050097">
    <property type="entry name" value="Ferredoxin-NADP_redctase_2"/>
</dbReference>
<evidence type="ECO:0000256" key="5">
    <source>
        <dbReference type="ARBA" id="ARBA00023014"/>
    </source>
</evidence>
<dbReference type="Pfam" id="PF14697">
    <property type="entry name" value="Fer4_21"/>
    <property type="match status" value="1"/>
</dbReference>
<dbReference type="Gene3D" id="3.30.70.20">
    <property type="match status" value="1"/>
</dbReference>
<evidence type="ECO:0000256" key="1">
    <source>
        <dbReference type="ARBA" id="ARBA00022630"/>
    </source>
</evidence>
<dbReference type="Proteomes" id="UP000567293">
    <property type="component" value="Unassembled WGS sequence"/>
</dbReference>
<comment type="caution">
    <text evidence="8">The sequence shown here is derived from an EMBL/GenBank/DDBJ whole genome shotgun (WGS) entry which is preliminary data.</text>
</comment>